<evidence type="ECO:0000256" key="1">
    <source>
        <dbReference type="SAM" id="Phobius"/>
    </source>
</evidence>
<feature type="transmembrane region" description="Helical" evidence="1">
    <location>
        <begin position="161"/>
        <end position="180"/>
    </location>
</feature>
<gene>
    <name evidence="4" type="ORF">OB955_15785</name>
    <name evidence="3" type="ORF">OB960_15045</name>
</gene>
<protein>
    <submittedName>
        <fullName evidence="3">Phosphatase PAP2 family protein</fullName>
    </submittedName>
</protein>
<evidence type="ECO:0000259" key="2">
    <source>
        <dbReference type="SMART" id="SM00014"/>
    </source>
</evidence>
<sequence>MSRGIGEFELVQGAIPEWLAVFVAVLTQLGDVWFLSVLVAVVYWTRTDRRDDVAVVAGVTLAGFAFMAALKHVFALPRPDQPLLPAEELPTLIQPLYEATATAAGYGFPSGHALMTTVVYLSLVDLLAIGSRRSRLAGAISIITLVSVSRIALGVHYLVDIVAGVGLGLVFLAVTAALVSSRPSDRATIAFALAVGLGGLNLLVSGVTANALVLAGASLGAFGGWQLVVFGRRLRATDHLSTAAWHLLTRAALAVAALVPLFAALGTFEFFSAGALGGLVGLGVATLLALPFASRSIASGTGSRQ</sequence>
<feature type="transmembrane region" description="Helical" evidence="1">
    <location>
        <begin position="243"/>
        <end position="264"/>
    </location>
</feature>
<feature type="domain" description="Phosphatidic acid phosphatase type 2/haloperoxidase" evidence="2">
    <location>
        <begin position="53"/>
        <end position="176"/>
    </location>
</feature>
<keyword evidence="5" id="KW-1185">Reference proteome</keyword>
<name>A0AAP2Z242_9EURY</name>
<dbReference type="RefSeq" id="WP_338004529.1">
    <property type="nucleotide sequence ID" value="NZ_JAOPKA010000010.1"/>
</dbReference>
<evidence type="ECO:0000313" key="5">
    <source>
        <dbReference type="Proteomes" id="UP001320972"/>
    </source>
</evidence>
<dbReference type="Gene3D" id="1.20.144.10">
    <property type="entry name" value="Phosphatidic acid phosphatase type 2/haloperoxidase"/>
    <property type="match status" value="1"/>
</dbReference>
<dbReference type="InterPro" id="IPR036938">
    <property type="entry name" value="PAP2/HPO_sf"/>
</dbReference>
<dbReference type="Pfam" id="PF01569">
    <property type="entry name" value="PAP2"/>
    <property type="match status" value="1"/>
</dbReference>
<dbReference type="EMBL" id="JAOPKB010000010">
    <property type="protein sequence ID" value="MCU4974188.1"/>
    <property type="molecule type" value="Genomic_DNA"/>
</dbReference>
<dbReference type="InterPro" id="IPR000326">
    <property type="entry name" value="PAP2/HPO"/>
</dbReference>
<dbReference type="SUPFAM" id="SSF48317">
    <property type="entry name" value="Acid phosphatase/Vanadium-dependent haloperoxidase"/>
    <property type="match status" value="1"/>
</dbReference>
<dbReference type="PANTHER" id="PTHR14969">
    <property type="entry name" value="SPHINGOSINE-1-PHOSPHATE PHOSPHOHYDROLASE"/>
    <property type="match status" value="1"/>
</dbReference>
<feature type="transmembrane region" description="Helical" evidence="1">
    <location>
        <begin position="136"/>
        <end position="155"/>
    </location>
</feature>
<keyword evidence="1" id="KW-0812">Transmembrane</keyword>
<evidence type="ECO:0000313" key="6">
    <source>
        <dbReference type="Proteomes" id="UP001321018"/>
    </source>
</evidence>
<dbReference type="PANTHER" id="PTHR14969:SF13">
    <property type="entry name" value="AT30094P"/>
    <property type="match status" value="1"/>
</dbReference>
<reference evidence="3 5" key="1">
    <citation type="submission" date="2022-09" db="EMBL/GenBank/DDBJ databases">
        <title>Enrichment on poylsaccharides allowed isolation of novel metabolic and taxonomic groups of Haloarchaea.</title>
        <authorList>
            <person name="Sorokin D.Y."/>
            <person name="Elcheninov A.G."/>
            <person name="Khizhniak T.V."/>
            <person name="Kolganova T.V."/>
            <person name="Kublanov I.V."/>
        </authorList>
    </citation>
    <scope>NUCLEOTIDE SEQUENCE</scope>
    <source>
        <strain evidence="4 5">AArc-m2/3/4</strain>
        <strain evidence="3">AArc-xg1-1</strain>
    </source>
</reference>
<comment type="caution">
    <text evidence="3">The sequence shown here is derived from an EMBL/GenBank/DDBJ whole genome shotgun (WGS) entry which is preliminary data.</text>
</comment>
<dbReference type="EMBL" id="JAOPKA010000010">
    <property type="protein sequence ID" value="MCU4742709.1"/>
    <property type="molecule type" value="Genomic_DNA"/>
</dbReference>
<proteinExistence type="predicted"/>
<keyword evidence="1" id="KW-0472">Membrane</keyword>
<organism evidence="3 6">
    <name type="scientific">Natronoglomus mannanivorans</name>
    <dbReference type="NCBI Taxonomy" id="2979990"/>
    <lineage>
        <taxon>Archaea</taxon>
        <taxon>Methanobacteriati</taxon>
        <taxon>Methanobacteriota</taxon>
        <taxon>Stenosarchaea group</taxon>
        <taxon>Halobacteria</taxon>
        <taxon>Halobacteriales</taxon>
        <taxon>Natrialbaceae</taxon>
        <taxon>Natronoglomus</taxon>
    </lineage>
</organism>
<evidence type="ECO:0000313" key="3">
    <source>
        <dbReference type="EMBL" id="MCU4742709.1"/>
    </source>
</evidence>
<feature type="transmembrane region" description="Helical" evidence="1">
    <location>
        <begin position="211"/>
        <end position="231"/>
    </location>
</feature>
<dbReference type="SMART" id="SM00014">
    <property type="entry name" value="acidPPc"/>
    <property type="match status" value="1"/>
</dbReference>
<feature type="transmembrane region" description="Helical" evidence="1">
    <location>
        <begin position="111"/>
        <end position="129"/>
    </location>
</feature>
<feature type="transmembrane region" description="Helical" evidence="1">
    <location>
        <begin position="53"/>
        <end position="74"/>
    </location>
</feature>
<evidence type="ECO:0000313" key="4">
    <source>
        <dbReference type="EMBL" id="MCU4974188.1"/>
    </source>
</evidence>
<dbReference type="AlphaFoldDB" id="A0AAP2Z242"/>
<feature type="transmembrane region" description="Helical" evidence="1">
    <location>
        <begin position="18"/>
        <end position="44"/>
    </location>
</feature>
<feature type="transmembrane region" description="Helical" evidence="1">
    <location>
        <begin position="270"/>
        <end position="290"/>
    </location>
</feature>
<feature type="transmembrane region" description="Helical" evidence="1">
    <location>
        <begin position="187"/>
        <end position="205"/>
    </location>
</feature>
<keyword evidence="1" id="KW-1133">Transmembrane helix</keyword>
<dbReference type="Proteomes" id="UP001321018">
    <property type="component" value="Unassembled WGS sequence"/>
</dbReference>
<dbReference type="Proteomes" id="UP001320972">
    <property type="component" value="Unassembled WGS sequence"/>
</dbReference>
<accession>A0AAP2Z242</accession>